<dbReference type="AlphaFoldDB" id="A0A1H5MT52"/>
<dbReference type="EMBL" id="FNUG01000003">
    <property type="protein sequence ID" value="SEE92433.1"/>
    <property type="molecule type" value="Genomic_DNA"/>
</dbReference>
<proteinExistence type="predicted"/>
<keyword evidence="2" id="KW-1185">Reference proteome</keyword>
<dbReference type="OrthoDB" id="1121820at2"/>
<accession>A0A1H5MT52</accession>
<dbReference type="RefSeq" id="WP_093113050.1">
    <property type="nucleotide sequence ID" value="NZ_FNGG01000003.1"/>
</dbReference>
<reference evidence="1 2" key="1">
    <citation type="submission" date="2016-10" db="EMBL/GenBank/DDBJ databases">
        <authorList>
            <person name="de Groot N.N."/>
        </authorList>
    </citation>
    <scope>NUCLEOTIDE SEQUENCE [LARGE SCALE GENOMIC DNA]</scope>
    <source>
        <strain evidence="1 2">DSM 23553</strain>
    </source>
</reference>
<evidence type="ECO:0008006" key="3">
    <source>
        <dbReference type="Google" id="ProtNLM"/>
    </source>
</evidence>
<name>A0A1H5MT52_9FLAO</name>
<protein>
    <recommendedName>
        <fullName evidence="3">ABM domain-containing protein</fullName>
    </recommendedName>
</protein>
<dbReference type="Proteomes" id="UP000199448">
    <property type="component" value="Unassembled WGS sequence"/>
</dbReference>
<gene>
    <name evidence="1" type="ORF">SAMN04488034_10388</name>
</gene>
<sequence length="111" mass="13569">MKKFAYSFPILEDKVDQWLNFVKEVNTTRKDEFTEMHKRIGVKKESWFLQNSNEEYSVLVYTEAESDEFMDNFKKDKSNFSDWFRKEVSELQNIDLDYKTEMPIKVLDWEE</sequence>
<organism evidence="1 2">
    <name type="scientific">Salinimicrobium catena</name>
    <dbReference type="NCBI Taxonomy" id="390640"/>
    <lineage>
        <taxon>Bacteria</taxon>
        <taxon>Pseudomonadati</taxon>
        <taxon>Bacteroidota</taxon>
        <taxon>Flavobacteriia</taxon>
        <taxon>Flavobacteriales</taxon>
        <taxon>Flavobacteriaceae</taxon>
        <taxon>Salinimicrobium</taxon>
    </lineage>
</organism>
<evidence type="ECO:0000313" key="2">
    <source>
        <dbReference type="Proteomes" id="UP000199448"/>
    </source>
</evidence>
<evidence type="ECO:0000313" key="1">
    <source>
        <dbReference type="EMBL" id="SEE92433.1"/>
    </source>
</evidence>